<evidence type="ECO:0000313" key="2">
    <source>
        <dbReference type="EMBL" id="CAF1137701.1"/>
    </source>
</evidence>
<reference evidence="2" key="1">
    <citation type="submission" date="2021-02" db="EMBL/GenBank/DDBJ databases">
        <authorList>
            <person name="Nowell W R."/>
        </authorList>
    </citation>
    <scope>NUCLEOTIDE SEQUENCE</scope>
</reference>
<name>A0A814RUX7_ADIRI</name>
<dbReference type="AlphaFoldDB" id="A0A814RUX7"/>
<keyword evidence="1" id="KW-0732">Signal</keyword>
<dbReference type="OrthoDB" id="9988013at2759"/>
<organism evidence="2 3">
    <name type="scientific">Adineta ricciae</name>
    <name type="common">Rotifer</name>
    <dbReference type="NCBI Taxonomy" id="249248"/>
    <lineage>
        <taxon>Eukaryota</taxon>
        <taxon>Metazoa</taxon>
        <taxon>Spiralia</taxon>
        <taxon>Gnathifera</taxon>
        <taxon>Rotifera</taxon>
        <taxon>Eurotatoria</taxon>
        <taxon>Bdelloidea</taxon>
        <taxon>Adinetida</taxon>
        <taxon>Adinetidae</taxon>
        <taxon>Adineta</taxon>
    </lineage>
</organism>
<protein>
    <submittedName>
        <fullName evidence="2">Uncharacterized protein</fullName>
    </submittedName>
</protein>
<accession>A0A814RUX7</accession>
<sequence>MMMMVSRSAVLACLVLCIFLPLNDGLKCYSCTVCNDPFNEGDMKIEEKPDNEGYYCTKIHAGIAVNRGISKKCDPIHVFGKGQWCCQKDLCNHSNKITSTSIILFALIMTVSMKFF</sequence>
<evidence type="ECO:0000313" key="3">
    <source>
        <dbReference type="Proteomes" id="UP000663852"/>
    </source>
</evidence>
<gene>
    <name evidence="2" type="ORF">EDS130_LOCUS21910</name>
</gene>
<dbReference type="EMBL" id="CAJNOJ010000112">
    <property type="protein sequence ID" value="CAF1137701.1"/>
    <property type="molecule type" value="Genomic_DNA"/>
</dbReference>
<proteinExistence type="predicted"/>
<feature type="signal peptide" evidence="1">
    <location>
        <begin position="1"/>
        <end position="25"/>
    </location>
</feature>
<evidence type="ECO:0000256" key="1">
    <source>
        <dbReference type="SAM" id="SignalP"/>
    </source>
</evidence>
<dbReference type="Proteomes" id="UP000663852">
    <property type="component" value="Unassembled WGS sequence"/>
</dbReference>
<comment type="caution">
    <text evidence="2">The sequence shown here is derived from an EMBL/GenBank/DDBJ whole genome shotgun (WGS) entry which is preliminary data.</text>
</comment>
<feature type="chain" id="PRO_5032694860" evidence="1">
    <location>
        <begin position="26"/>
        <end position="116"/>
    </location>
</feature>